<keyword evidence="4" id="KW-1185">Reference proteome</keyword>
<accession>A0ABN8AQE6</accession>
<feature type="compositionally biased region" description="Basic and acidic residues" evidence="2">
    <location>
        <begin position="232"/>
        <end position="247"/>
    </location>
</feature>
<feature type="region of interest" description="Disordered" evidence="2">
    <location>
        <begin position="232"/>
        <end position="271"/>
    </location>
</feature>
<evidence type="ECO:0000313" key="3">
    <source>
        <dbReference type="EMBL" id="CAH0397735.1"/>
    </source>
</evidence>
<organism evidence="3 4">
    <name type="scientific">Chilo suppressalis</name>
    <name type="common">Asiatic rice borer moth</name>
    <dbReference type="NCBI Taxonomy" id="168631"/>
    <lineage>
        <taxon>Eukaryota</taxon>
        <taxon>Metazoa</taxon>
        <taxon>Ecdysozoa</taxon>
        <taxon>Arthropoda</taxon>
        <taxon>Hexapoda</taxon>
        <taxon>Insecta</taxon>
        <taxon>Pterygota</taxon>
        <taxon>Neoptera</taxon>
        <taxon>Endopterygota</taxon>
        <taxon>Lepidoptera</taxon>
        <taxon>Glossata</taxon>
        <taxon>Ditrysia</taxon>
        <taxon>Pyraloidea</taxon>
        <taxon>Crambidae</taxon>
        <taxon>Crambinae</taxon>
        <taxon>Chilo</taxon>
    </lineage>
</organism>
<proteinExistence type="predicted"/>
<gene>
    <name evidence="3" type="ORF">CHILSU_LOCUS818</name>
</gene>
<dbReference type="PANTHER" id="PTHR34494">
    <property type="entry name" value="PROTEIN CBG25024"/>
    <property type="match status" value="1"/>
</dbReference>
<feature type="compositionally biased region" description="Basic and acidic residues" evidence="2">
    <location>
        <begin position="332"/>
        <end position="353"/>
    </location>
</feature>
<protein>
    <submittedName>
        <fullName evidence="3">Uncharacterized protein</fullName>
    </submittedName>
</protein>
<dbReference type="PANTHER" id="PTHR34494:SF1">
    <property type="entry name" value="PROTEIN CBG25024"/>
    <property type="match status" value="1"/>
</dbReference>
<evidence type="ECO:0000313" key="4">
    <source>
        <dbReference type="Proteomes" id="UP001153292"/>
    </source>
</evidence>
<sequence>MGFISHLADSIPGLGHIKGLYHYLNGEEEKGDEAMYQSSRSSGVMVGSIFGGPWGGVAAGMAIDCTASALMDEEKGLVRSCMNMAEDISSNTNPAYSVMDVGFHVGFDALSGYGGGASKSFSSEFGKNMKRSVTQSIQKSVRISAAEIAKMGGRQSSKRLATATAVTVSKGVLKAAKTSQTDSKCVLIAAKTRQHRERKRYWKEEQDSDMEDEHQSEWREFQLCRECKHQEELRKREEQHRERKRYDEEEQDSDVEFALREEQDSDMEDEHQIELSDYQLYKVLGKRQEELRKLCVRGIILRELSGPELFLGRSNSMYDQSENKQNNQSEQQKSKKQEESKKREQRANSEKQNRNTSGSTSVSPQPPQPPQGNKDNNEKGKKNNKLTFFENFLTLLRKILNIVYGKKREPFSILFQELSKADKKYLKKILQTLVNSSSLEAVIELVIRMFQQHFPQDISFLNFISLLEFTQSYVMEEVKDRTLISSGTETAEAKMTPKERRDKIIFEIASEEDIVQKLFEQFKELKIEIEAETEAWNKQFPNFRDIFAAVYHYFKHRRLPHDGKILSVKEYYDWIRKYLKEVEQTQKFTKLKQSNRTYVHQIFESQFRRRFKIVLNCHGDEIVLTGELPSLEVSGLSQKVGVSLVAMTRDAAAVIRSAPSQNQEKRFGYDDFVEIPTGYR</sequence>
<evidence type="ECO:0000256" key="2">
    <source>
        <dbReference type="SAM" id="MobiDB-lite"/>
    </source>
</evidence>
<feature type="coiled-coil region" evidence="1">
    <location>
        <begin position="508"/>
        <end position="535"/>
    </location>
</feature>
<feature type="compositionally biased region" description="Polar residues" evidence="2">
    <location>
        <begin position="354"/>
        <end position="363"/>
    </location>
</feature>
<keyword evidence="1" id="KW-0175">Coiled coil</keyword>
<evidence type="ECO:0000256" key="1">
    <source>
        <dbReference type="SAM" id="Coils"/>
    </source>
</evidence>
<dbReference type="EMBL" id="OU963903">
    <property type="protein sequence ID" value="CAH0397735.1"/>
    <property type="molecule type" value="Genomic_DNA"/>
</dbReference>
<name>A0ABN8AQE6_CHISP</name>
<feature type="region of interest" description="Disordered" evidence="2">
    <location>
        <begin position="311"/>
        <end position="382"/>
    </location>
</feature>
<dbReference type="Proteomes" id="UP001153292">
    <property type="component" value="Chromosome 10"/>
</dbReference>
<reference evidence="3" key="1">
    <citation type="submission" date="2021-12" db="EMBL/GenBank/DDBJ databases">
        <authorList>
            <person name="King R."/>
        </authorList>
    </citation>
    <scope>NUCLEOTIDE SEQUENCE</scope>
</reference>